<dbReference type="AlphaFoldDB" id="A0A084GJ47"/>
<evidence type="ECO:0008006" key="5">
    <source>
        <dbReference type="Google" id="ProtNLM"/>
    </source>
</evidence>
<dbReference type="Proteomes" id="UP000028549">
    <property type="component" value="Unassembled WGS sequence"/>
</dbReference>
<reference evidence="3 4" key="1">
    <citation type="journal article" date="2005" name="Int. J. Syst. Evol. Microbiol.">
        <title>Bacillus cibi sp. nov., isolated from jeotgal, a traditional Korean fermented seafood.</title>
        <authorList>
            <person name="Yoon J.H."/>
            <person name="Lee C.H."/>
            <person name="Oh T.K."/>
        </authorList>
    </citation>
    <scope>NUCLEOTIDE SEQUENCE [LARGE SCALE GENOMIC DNA]</scope>
    <source>
        <strain evidence="3 4">DSM 16189</strain>
    </source>
</reference>
<gene>
    <name evidence="3" type="ORF">GS18_0221255</name>
</gene>
<keyword evidence="2" id="KW-0732">Signal</keyword>
<organism evidence="3 4">
    <name type="scientific">Metabacillus indicus</name>
    <name type="common">Bacillus indicus</name>
    <dbReference type="NCBI Taxonomy" id="246786"/>
    <lineage>
        <taxon>Bacteria</taxon>
        <taxon>Bacillati</taxon>
        <taxon>Bacillota</taxon>
        <taxon>Bacilli</taxon>
        <taxon>Bacillales</taxon>
        <taxon>Bacillaceae</taxon>
        <taxon>Metabacillus</taxon>
    </lineage>
</organism>
<evidence type="ECO:0000313" key="3">
    <source>
        <dbReference type="EMBL" id="KEZ47359.1"/>
    </source>
</evidence>
<dbReference type="EMBL" id="JNVC02000024">
    <property type="protein sequence ID" value="KEZ47359.1"/>
    <property type="molecule type" value="Genomic_DNA"/>
</dbReference>
<protein>
    <recommendedName>
        <fullName evidence="5">Lipoprotein</fullName>
    </recommendedName>
</protein>
<comment type="caution">
    <text evidence="3">The sequence shown here is derived from an EMBL/GenBank/DDBJ whole genome shotgun (WGS) entry which is preliminary data.</text>
</comment>
<dbReference type="PROSITE" id="PS51257">
    <property type="entry name" value="PROKAR_LIPOPROTEIN"/>
    <property type="match status" value="1"/>
</dbReference>
<evidence type="ECO:0000313" key="4">
    <source>
        <dbReference type="Proteomes" id="UP000028549"/>
    </source>
</evidence>
<dbReference type="RefSeq" id="WP_029567298.1">
    <property type="nucleotide sequence ID" value="NZ_JBBJSM010000009.1"/>
</dbReference>
<keyword evidence="4" id="KW-1185">Reference proteome</keyword>
<dbReference type="OrthoDB" id="1953267at2"/>
<evidence type="ECO:0000256" key="1">
    <source>
        <dbReference type="SAM" id="Coils"/>
    </source>
</evidence>
<accession>A0A084GJ47</accession>
<feature type="chain" id="PRO_5001775888" description="Lipoprotein" evidence="2">
    <location>
        <begin position="22"/>
        <end position="162"/>
    </location>
</feature>
<evidence type="ECO:0000256" key="2">
    <source>
        <dbReference type="SAM" id="SignalP"/>
    </source>
</evidence>
<name>A0A084GJ47_METID</name>
<proteinExistence type="predicted"/>
<sequence length="162" mass="18154">MIKRLGGCMLLFAFMLAGCSADPVQEELLTYVNDVLPEVTEKEVAAITAYDSVSGDNYTSDDVMYSVMVDEVSPVYNSFIADLEEVEIESKELKELHEHYIEAANIQHAGFILIIAGLEQQDRGKIIEANEKLAAARKMLREYTADLEALAEKHDVTLEEEY</sequence>
<feature type="coiled-coil region" evidence="1">
    <location>
        <begin position="76"/>
        <end position="160"/>
    </location>
</feature>
<feature type="signal peptide" evidence="2">
    <location>
        <begin position="1"/>
        <end position="21"/>
    </location>
</feature>
<keyword evidence="1" id="KW-0175">Coiled coil</keyword>